<gene>
    <name evidence="2" type="primary">L1</name>
</gene>
<feature type="non-terminal residue" evidence="2">
    <location>
        <position position="1"/>
    </location>
</feature>
<reference evidence="2" key="1">
    <citation type="journal article" date="2009" name="J. Med. Virol.">
        <title>High-risk HPV types in lesions of the uterine cervix of female commercial sex workers in the Philippines.</title>
        <authorList>
            <person name="Miyashita M."/>
            <person name="Agdamag D.M."/>
            <person name="Sasagawa T."/>
            <person name="Matsushita K."/>
            <person name="Salud L.M."/>
            <person name="Salud C.O."/>
            <person name="Saikawa K."/>
            <person name="Leano P.S."/>
            <person name="Pagcaliwagan T."/>
            <person name="Acuna J."/>
            <person name="Ishizaki A."/>
            <person name="Kageyama S."/>
            <person name="Ichimura H."/>
        </authorList>
    </citation>
    <scope>NUCLEOTIDE SEQUENCE</scope>
    <source>
        <strain evidence="2">06JAN_PHL_MY208_23</strain>
    </source>
</reference>
<keyword evidence="1" id="KW-1133">Transmembrane helix</keyword>
<feature type="transmembrane region" description="Helical" evidence="1">
    <location>
        <begin position="12"/>
        <end position="34"/>
    </location>
</feature>
<proteinExistence type="predicted"/>
<dbReference type="EMBL" id="EU911607">
    <property type="protein sequence ID" value="ACK56881.1"/>
    <property type="molecule type" value="Genomic_DNA"/>
</dbReference>
<keyword evidence="1" id="KW-0812">Transmembrane</keyword>
<evidence type="ECO:0000256" key="1">
    <source>
        <dbReference type="SAM" id="Phobius"/>
    </source>
</evidence>
<organism evidence="2">
    <name type="scientific">Human papillomavirus</name>
    <dbReference type="NCBI Taxonomy" id="10566"/>
    <lineage>
        <taxon>Viruses</taxon>
        <taxon>Monodnaviria</taxon>
        <taxon>Shotokuvirae</taxon>
        <taxon>Cossaviricota</taxon>
        <taxon>Papovaviricetes</taxon>
        <taxon>Zurhausenvirales</taxon>
        <taxon>Papillomaviridae</taxon>
    </lineage>
</organism>
<sequence>YMVAQSIVFNSCRYLLAAPIFLCVLLLLLLFLMYTHLPVLKNMPDMWRNLICSLYFNCVK</sequence>
<protein>
    <submittedName>
        <fullName evidence="2">Truncated L1 capsid protein</fullName>
    </submittedName>
</protein>
<keyword evidence="1" id="KW-0472">Membrane</keyword>
<name>B8RAX8_9PAPI</name>
<evidence type="ECO:0000313" key="2">
    <source>
        <dbReference type="EMBL" id="ACK56881.1"/>
    </source>
</evidence>
<accession>B8RAX8</accession>